<proteinExistence type="inferred from homology"/>
<dbReference type="PANTHER" id="PTHR24083">
    <property type="entry name" value="NUCLEAR HORMONE RECEPTOR"/>
    <property type="match status" value="1"/>
</dbReference>
<dbReference type="OrthoDB" id="5771769at2759"/>
<sequence>MMELAMTPGGVSSTSSESLAQQLATTSMTSPAVTNSGADFCVVCGDKAIGKHYGAIACNGCKGFFRRSVWQNLQYSCRFNKSCNIDKDHRNACRFCRFQKCLADGMKPEAIQNERDRIGSTKRRKRSLAEANSDSEGTPSPKADSNSSASRRLIEMLMDIENRLVSNQSMNALLRDDVEQQKSCRQRAVNYLLGWANLLQPLPEIPLNDKLLVLKQYGPAFTLLGTMQRSLAMPQLVLPNDQLLSMSNVQGSDLIHALTRILDEILNPLRRLHTDQAEFSCLKALLLLSSNVVGISQPSKDRIQEARDAIMRAFFSYLNQTNSAAEASLRLSSLLMILPALVSVAQLLVDNPVLGDIFGLTEAIKKEEQSISPKSISPMATDRPSSINNQPVSSPLSKIAPSSNGISLASPLSGLANGISSINGGIPSAPPTSFLGQHNGVDVNSVLAQILASGGTGNLLPPGFFSGLSATTASPTSTTANLINSIPMMTTAQVLQVHDSFLRPSIYPLPNMSLPMTVGNKLFLPDNFP</sequence>
<feature type="region of interest" description="Disordered" evidence="12">
    <location>
        <begin position="112"/>
        <end position="148"/>
    </location>
</feature>
<accession>A0A2A2J886</accession>
<dbReference type="Pfam" id="PF00105">
    <property type="entry name" value="zf-C4"/>
    <property type="match status" value="1"/>
</dbReference>
<feature type="domain" description="NR LBD" evidence="14">
    <location>
        <begin position="149"/>
        <end position="374"/>
    </location>
</feature>
<keyword evidence="8 11" id="KW-0804">Transcription</keyword>
<keyword evidence="5 11" id="KW-0862">Zinc</keyword>
<dbReference type="AlphaFoldDB" id="A0A2A2J886"/>
<dbReference type="InterPro" id="IPR001628">
    <property type="entry name" value="Znf_hrmn_rcpt"/>
</dbReference>
<feature type="compositionally biased region" description="Polar residues" evidence="12">
    <location>
        <begin position="383"/>
        <end position="398"/>
    </location>
</feature>
<keyword evidence="3 11" id="KW-0479">Metal-binding</keyword>
<comment type="caution">
    <text evidence="15">The sequence shown here is derived from an EMBL/GenBank/DDBJ whole genome shotgun (WGS) entry which is preliminary data.</text>
</comment>
<dbReference type="STRING" id="2018661.A0A2A2J886"/>
<reference evidence="15 16" key="1">
    <citation type="journal article" date="2017" name="Curr. Biol.">
        <title>Genome architecture and evolution of a unichromosomal asexual nematode.</title>
        <authorList>
            <person name="Fradin H."/>
            <person name="Zegar C."/>
            <person name="Gutwein M."/>
            <person name="Lucas J."/>
            <person name="Kovtun M."/>
            <person name="Corcoran D."/>
            <person name="Baugh L.R."/>
            <person name="Kiontke K."/>
            <person name="Gunsalus K."/>
            <person name="Fitch D.H."/>
            <person name="Piano F."/>
        </authorList>
    </citation>
    <scope>NUCLEOTIDE SEQUENCE [LARGE SCALE GENOMIC DNA]</scope>
    <source>
        <strain evidence="15">PF1309</strain>
    </source>
</reference>
<dbReference type="PROSITE" id="PS00031">
    <property type="entry name" value="NUCLEAR_REC_DBD_1"/>
    <property type="match status" value="1"/>
</dbReference>
<evidence type="ECO:0000259" key="13">
    <source>
        <dbReference type="PROSITE" id="PS51030"/>
    </source>
</evidence>
<dbReference type="InterPro" id="IPR013088">
    <property type="entry name" value="Znf_NHR/GATA"/>
</dbReference>
<evidence type="ECO:0000256" key="11">
    <source>
        <dbReference type="RuleBase" id="RU004334"/>
    </source>
</evidence>
<organism evidence="15 16">
    <name type="scientific">Diploscapter pachys</name>
    <dbReference type="NCBI Taxonomy" id="2018661"/>
    <lineage>
        <taxon>Eukaryota</taxon>
        <taxon>Metazoa</taxon>
        <taxon>Ecdysozoa</taxon>
        <taxon>Nematoda</taxon>
        <taxon>Chromadorea</taxon>
        <taxon>Rhabditida</taxon>
        <taxon>Rhabditina</taxon>
        <taxon>Rhabditomorpha</taxon>
        <taxon>Rhabditoidea</taxon>
        <taxon>Rhabditidae</taxon>
        <taxon>Diploscapter</taxon>
    </lineage>
</organism>
<dbReference type="Pfam" id="PF00104">
    <property type="entry name" value="Hormone_recep"/>
    <property type="match status" value="1"/>
</dbReference>
<protein>
    <recommendedName>
        <fullName evidence="17">Nuclear receptor domain-containing protein</fullName>
    </recommendedName>
</protein>
<feature type="domain" description="Nuclear receptor" evidence="13">
    <location>
        <begin position="38"/>
        <end position="113"/>
    </location>
</feature>
<evidence type="ECO:0000313" key="15">
    <source>
        <dbReference type="EMBL" id="PAV57883.1"/>
    </source>
</evidence>
<evidence type="ECO:0000256" key="5">
    <source>
        <dbReference type="ARBA" id="ARBA00022833"/>
    </source>
</evidence>
<evidence type="ECO:0000256" key="7">
    <source>
        <dbReference type="ARBA" id="ARBA00023125"/>
    </source>
</evidence>
<dbReference type="PRINTS" id="PR00047">
    <property type="entry name" value="STROIDFINGER"/>
</dbReference>
<evidence type="ECO:0000256" key="10">
    <source>
        <dbReference type="ARBA" id="ARBA00023242"/>
    </source>
</evidence>
<dbReference type="Gene3D" id="1.10.565.10">
    <property type="entry name" value="Retinoid X Receptor"/>
    <property type="match status" value="1"/>
</dbReference>
<keyword evidence="10 11" id="KW-0539">Nucleus</keyword>
<dbReference type="GO" id="GO:0000978">
    <property type="term" value="F:RNA polymerase II cis-regulatory region sequence-specific DNA binding"/>
    <property type="evidence" value="ECO:0007669"/>
    <property type="project" value="InterPro"/>
</dbReference>
<dbReference type="InterPro" id="IPR049636">
    <property type="entry name" value="HNF4-like_DBD"/>
</dbReference>
<evidence type="ECO:0000256" key="1">
    <source>
        <dbReference type="ARBA" id="ARBA00004123"/>
    </source>
</evidence>
<evidence type="ECO:0000256" key="8">
    <source>
        <dbReference type="ARBA" id="ARBA00023163"/>
    </source>
</evidence>
<name>A0A2A2J886_9BILA</name>
<dbReference type="Gene3D" id="3.30.50.10">
    <property type="entry name" value="Erythroid Transcription Factor GATA-1, subunit A"/>
    <property type="match status" value="1"/>
</dbReference>
<comment type="subcellular location">
    <subcellularLocation>
        <location evidence="1 11">Nucleus</location>
    </subcellularLocation>
</comment>
<evidence type="ECO:0000313" key="16">
    <source>
        <dbReference type="Proteomes" id="UP000218231"/>
    </source>
</evidence>
<evidence type="ECO:0008006" key="17">
    <source>
        <dbReference type="Google" id="ProtNLM"/>
    </source>
</evidence>
<keyword evidence="7 11" id="KW-0238">DNA-binding</keyword>
<feature type="compositionally biased region" description="Polar residues" evidence="12">
    <location>
        <begin position="130"/>
        <end position="148"/>
    </location>
</feature>
<keyword evidence="9 11" id="KW-0675">Receptor</keyword>
<dbReference type="GO" id="GO:0003700">
    <property type="term" value="F:DNA-binding transcription factor activity"/>
    <property type="evidence" value="ECO:0007669"/>
    <property type="project" value="InterPro"/>
</dbReference>
<dbReference type="FunFam" id="3.30.50.10:FF:000030">
    <property type="entry name" value="Nuclear Hormone Receptor family"/>
    <property type="match status" value="1"/>
</dbReference>
<dbReference type="PROSITE" id="PS51030">
    <property type="entry name" value="NUCLEAR_REC_DBD_2"/>
    <property type="match status" value="1"/>
</dbReference>
<keyword evidence="16" id="KW-1185">Reference proteome</keyword>
<evidence type="ECO:0000256" key="2">
    <source>
        <dbReference type="ARBA" id="ARBA00005993"/>
    </source>
</evidence>
<dbReference type="GO" id="GO:0008270">
    <property type="term" value="F:zinc ion binding"/>
    <property type="evidence" value="ECO:0007669"/>
    <property type="project" value="UniProtKB-KW"/>
</dbReference>
<evidence type="ECO:0000259" key="14">
    <source>
        <dbReference type="PROSITE" id="PS51843"/>
    </source>
</evidence>
<dbReference type="CDD" id="cd06960">
    <property type="entry name" value="NR_DBD_HNF4A"/>
    <property type="match status" value="1"/>
</dbReference>
<dbReference type="SUPFAM" id="SSF57716">
    <property type="entry name" value="Glucocorticoid receptor-like (DNA-binding domain)"/>
    <property type="match status" value="1"/>
</dbReference>
<dbReference type="PROSITE" id="PS51843">
    <property type="entry name" value="NR_LBD"/>
    <property type="match status" value="1"/>
</dbReference>
<dbReference type="InterPro" id="IPR035500">
    <property type="entry name" value="NHR-like_dom_sf"/>
</dbReference>
<evidence type="ECO:0000256" key="4">
    <source>
        <dbReference type="ARBA" id="ARBA00022771"/>
    </source>
</evidence>
<dbReference type="InterPro" id="IPR000536">
    <property type="entry name" value="Nucl_hrmn_rcpt_lig-bd"/>
</dbReference>
<dbReference type="SMART" id="SM00399">
    <property type="entry name" value="ZnF_C4"/>
    <property type="match status" value="1"/>
</dbReference>
<dbReference type="SMART" id="SM00430">
    <property type="entry name" value="HOLI"/>
    <property type="match status" value="1"/>
</dbReference>
<feature type="region of interest" description="Disordered" evidence="12">
    <location>
        <begin position="371"/>
        <end position="398"/>
    </location>
</feature>
<dbReference type="PRINTS" id="PR00398">
    <property type="entry name" value="STRDHORMONER"/>
</dbReference>
<evidence type="ECO:0000256" key="12">
    <source>
        <dbReference type="SAM" id="MobiDB-lite"/>
    </source>
</evidence>
<evidence type="ECO:0000256" key="6">
    <source>
        <dbReference type="ARBA" id="ARBA00023015"/>
    </source>
</evidence>
<keyword evidence="6 11" id="KW-0805">Transcription regulation</keyword>
<dbReference type="InterPro" id="IPR001723">
    <property type="entry name" value="Nuclear_hrmn_rcpt"/>
</dbReference>
<gene>
    <name evidence="15" type="ORF">WR25_23812</name>
</gene>
<dbReference type="Proteomes" id="UP000218231">
    <property type="component" value="Unassembled WGS sequence"/>
</dbReference>
<dbReference type="InterPro" id="IPR050274">
    <property type="entry name" value="Nuclear_hormone_rcpt_NR2"/>
</dbReference>
<dbReference type="EMBL" id="LIAE01010614">
    <property type="protein sequence ID" value="PAV57883.1"/>
    <property type="molecule type" value="Genomic_DNA"/>
</dbReference>
<dbReference type="SUPFAM" id="SSF48508">
    <property type="entry name" value="Nuclear receptor ligand-binding domain"/>
    <property type="match status" value="1"/>
</dbReference>
<dbReference type="GO" id="GO:0005634">
    <property type="term" value="C:nucleus"/>
    <property type="evidence" value="ECO:0007669"/>
    <property type="project" value="UniProtKB-SubCell"/>
</dbReference>
<evidence type="ECO:0000256" key="3">
    <source>
        <dbReference type="ARBA" id="ARBA00022723"/>
    </source>
</evidence>
<comment type="similarity">
    <text evidence="2 11">Belongs to the nuclear hormone receptor family.</text>
</comment>
<keyword evidence="4 11" id="KW-0863">Zinc-finger</keyword>
<evidence type="ECO:0000256" key="9">
    <source>
        <dbReference type="ARBA" id="ARBA00023170"/>
    </source>
</evidence>